<dbReference type="SUPFAM" id="SSF56601">
    <property type="entry name" value="beta-lactamase/transpeptidase-like"/>
    <property type="match status" value="1"/>
</dbReference>
<sequence length="320" mass="35287">MSTEISKNTPKIPTKQGRLFVINRRNFIFPALASALLPTSALSEPLPSTFTEQLHQLEHNSGGKLGVCALDTRSGRQFGWRMEERFCHCSTFKLSLAALTLRESDAGRLNLQETLPIERKDIVAYSPIVEKNLDKGRLSIFSLAEAIQTTSDNAAANILLSKLGGPEAVTRFWRDIGDNTSRLDGYEPTINVIPPGTVLNSTTPKAMAATVQKIVLGNVLKPESRSHLLTWMNSTTSGLKRIRASLPQGWTGYDKTGSGMRPNIGNKTNDLALLVPPDNKSPLIVSAYFENPEFSENIRQSDEDILKKVGEISINWQNII</sequence>
<dbReference type="InterPro" id="IPR045155">
    <property type="entry name" value="Beta-lactam_cat"/>
</dbReference>
<dbReference type="Gene3D" id="3.40.710.10">
    <property type="entry name" value="DD-peptidase/beta-lactamase superfamily"/>
    <property type="match status" value="1"/>
</dbReference>
<evidence type="ECO:0000259" key="4">
    <source>
        <dbReference type="Pfam" id="PF13354"/>
    </source>
</evidence>
<reference evidence="5 6" key="1">
    <citation type="submission" date="2018-09" db="EMBL/GenBank/DDBJ databases">
        <title>The complete genome sequence of Neokomagataea tanensis NBRC 106556(T).</title>
        <authorList>
            <person name="Chua K.-O."/>
            <person name="See-Too W.-S."/>
            <person name="Hong K.-W."/>
            <person name="Yin W.-F."/>
            <person name="Chan K.-G."/>
        </authorList>
    </citation>
    <scope>NUCLEOTIDE SEQUENCE [LARGE SCALE GENOMIC DNA]</scope>
    <source>
        <strain evidence="6">AH13 \ NBRC 106556</strain>
    </source>
</reference>
<accession>A0A4Y6VAA1</accession>
<evidence type="ECO:0000256" key="2">
    <source>
        <dbReference type="ARBA" id="ARBA00009009"/>
    </source>
</evidence>
<dbReference type="Proteomes" id="UP000317214">
    <property type="component" value="Chromosome"/>
</dbReference>
<comment type="catalytic activity">
    <reaction evidence="1">
        <text>a beta-lactam + H2O = a substituted beta-amino acid</text>
        <dbReference type="Rhea" id="RHEA:20401"/>
        <dbReference type="ChEBI" id="CHEBI:15377"/>
        <dbReference type="ChEBI" id="CHEBI:35627"/>
        <dbReference type="ChEBI" id="CHEBI:140347"/>
        <dbReference type="EC" id="3.5.2.6"/>
    </reaction>
</comment>
<dbReference type="PANTHER" id="PTHR35333">
    <property type="entry name" value="BETA-LACTAMASE"/>
    <property type="match status" value="1"/>
</dbReference>
<evidence type="ECO:0000256" key="3">
    <source>
        <dbReference type="ARBA" id="ARBA00012865"/>
    </source>
</evidence>
<dbReference type="EC" id="3.5.2.6" evidence="3"/>
<keyword evidence="6" id="KW-1185">Reference proteome</keyword>
<evidence type="ECO:0000313" key="5">
    <source>
        <dbReference type="EMBL" id="QDH25275.1"/>
    </source>
</evidence>
<dbReference type="GO" id="GO:0008800">
    <property type="term" value="F:beta-lactamase activity"/>
    <property type="evidence" value="ECO:0007669"/>
    <property type="project" value="UniProtKB-EC"/>
</dbReference>
<dbReference type="GO" id="GO:0030655">
    <property type="term" value="P:beta-lactam antibiotic catabolic process"/>
    <property type="evidence" value="ECO:0007669"/>
    <property type="project" value="InterPro"/>
</dbReference>
<dbReference type="GO" id="GO:0046677">
    <property type="term" value="P:response to antibiotic"/>
    <property type="evidence" value="ECO:0007669"/>
    <property type="project" value="InterPro"/>
</dbReference>
<dbReference type="NCBIfam" id="NF033103">
    <property type="entry name" value="bla_class_A"/>
    <property type="match status" value="1"/>
</dbReference>
<proteinExistence type="inferred from homology"/>
<dbReference type="AlphaFoldDB" id="A0A4Y6VAA1"/>
<organism evidence="5 6">
    <name type="scientific">Neokomagataea tanensis</name>
    <dbReference type="NCBI Taxonomy" id="661191"/>
    <lineage>
        <taxon>Bacteria</taxon>
        <taxon>Pseudomonadati</taxon>
        <taxon>Pseudomonadota</taxon>
        <taxon>Alphaproteobacteria</taxon>
        <taxon>Acetobacterales</taxon>
        <taxon>Acetobacteraceae</taxon>
        <taxon>Neokomagataea</taxon>
    </lineage>
</organism>
<dbReference type="KEGG" id="ntn:D5366_08690"/>
<comment type="similarity">
    <text evidence="2">Belongs to the class-A beta-lactamase family.</text>
</comment>
<dbReference type="Pfam" id="PF13354">
    <property type="entry name" value="Beta-lactamase2"/>
    <property type="match status" value="1"/>
</dbReference>
<dbReference type="InterPro" id="IPR012338">
    <property type="entry name" value="Beta-lactam/transpept-like"/>
</dbReference>
<protein>
    <recommendedName>
        <fullName evidence="3">beta-lactamase</fullName>
        <ecNumber evidence="3">3.5.2.6</ecNumber>
    </recommendedName>
</protein>
<dbReference type="InterPro" id="IPR000871">
    <property type="entry name" value="Beta-lactam_class-A"/>
</dbReference>
<dbReference type="EMBL" id="CP032485">
    <property type="protein sequence ID" value="QDH25275.1"/>
    <property type="molecule type" value="Genomic_DNA"/>
</dbReference>
<gene>
    <name evidence="5" type="primary">bla</name>
    <name evidence="5" type="ORF">D5366_08690</name>
</gene>
<feature type="domain" description="Beta-lactamase class A catalytic" evidence="4">
    <location>
        <begin position="66"/>
        <end position="287"/>
    </location>
</feature>
<dbReference type="PANTHER" id="PTHR35333:SF3">
    <property type="entry name" value="BETA-LACTAMASE-TYPE TRANSPEPTIDASE FOLD CONTAINING PROTEIN"/>
    <property type="match status" value="1"/>
</dbReference>
<evidence type="ECO:0000313" key="6">
    <source>
        <dbReference type="Proteomes" id="UP000317214"/>
    </source>
</evidence>
<dbReference type="PRINTS" id="PR00118">
    <property type="entry name" value="BLACTAMASEA"/>
</dbReference>
<dbReference type="OrthoDB" id="9784149at2"/>
<name>A0A4Y6VAA1_9PROT</name>
<evidence type="ECO:0000256" key="1">
    <source>
        <dbReference type="ARBA" id="ARBA00001526"/>
    </source>
</evidence>